<dbReference type="InterPro" id="IPR010499">
    <property type="entry name" value="AraC_E-bd"/>
</dbReference>
<gene>
    <name evidence="3" type="ORF">G7070_06495</name>
</gene>
<dbReference type="InterPro" id="IPR029442">
    <property type="entry name" value="GyrI-like"/>
</dbReference>
<evidence type="ECO:0000313" key="4">
    <source>
        <dbReference type="Proteomes" id="UP000501058"/>
    </source>
</evidence>
<dbReference type="PROSITE" id="PS00552">
    <property type="entry name" value="HTH_MERR_1"/>
    <property type="match status" value="1"/>
</dbReference>
<keyword evidence="4" id="KW-1185">Reference proteome</keyword>
<dbReference type="Gene3D" id="3.20.80.10">
    <property type="entry name" value="Regulatory factor, effector binding domain"/>
    <property type="match status" value="1"/>
</dbReference>
<dbReference type="SUPFAM" id="SSF46955">
    <property type="entry name" value="Putative DNA-binding domain"/>
    <property type="match status" value="1"/>
</dbReference>
<evidence type="ECO:0000256" key="1">
    <source>
        <dbReference type="ARBA" id="ARBA00023125"/>
    </source>
</evidence>
<feature type="domain" description="HTH merR-type" evidence="2">
    <location>
        <begin position="1"/>
        <end position="70"/>
    </location>
</feature>
<dbReference type="Pfam" id="PF00376">
    <property type="entry name" value="MerR"/>
    <property type="match status" value="1"/>
</dbReference>
<dbReference type="PANTHER" id="PTHR30204:SF97">
    <property type="entry name" value="MERR FAMILY REGULATORY PROTEIN"/>
    <property type="match status" value="1"/>
</dbReference>
<dbReference type="SUPFAM" id="SSF55136">
    <property type="entry name" value="Probable bacterial effector-binding domain"/>
    <property type="match status" value="1"/>
</dbReference>
<dbReference type="Pfam" id="PF06445">
    <property type="entry name" value="GyrI-like"/>
    <property type="match status" value="1"/>
</dbReference>
<dbReference type="InterPro" id="IPR000551">
    <property type="entry name" value="MerR-type_HTH_dom"/>
</dbReference>
<dbReference type="InterPro" id="IPR047057">
    <property type="entry name" value="MerR_fam"/>
</dbReference>
<evidence type="ECO:0000313" key="3">
    <source>
        <dbReference type="EMBL" id="QIK71977.1"/>
    </source>
</evidence>
<dbReference type="InterPro" id="IPR011256">
    <property type="entry name" value="Reg_factor_effector_dom_sf"/>
</dbReference>
<protein>
    <submittedName>
        <fullName evidence="3">MerR family DNA-binding transcriptional regulator</fullName>
    </submittedName>
</protein>
<keyword evidence="1 3" id="KW-0238">DNA-binding</keyword>
<dbReference type="InterPro" id="IPR009061">
    <property type="entry name" value="DNA-bd_dom_put_sf"/>
</dbReference>
<dbReference type="SMART" id="SM00871">
    <property type="entry name" value="AraC_E_bind"/>
    <property type="match status" value="1"/>
</dbReference>
<dbReference type="GO" id="GO:0003677">
    <property type="term" value="F:DNA binding"/>
    <property type="evidence" value="ECO:0007669"/>
    <property type="project" value="UniProtKB-KW"/>
</dbReference>
<dbReference type="SMART" id="SM00422">
    <property type="entry name" value="HTH_MERR"/>
    <property type="match status" value="1"/>
</dbReference>
<dbReference type="EMBL" id="CP049865">
    <property type="protein sequence ID" value="QIK71977.1"/>
    <property type="molecule type" value="Genomic_DNA"/>
</dbReference>
<accession>A0A6G7Y5T3</accession>
<dbReference type="PANTHER" id="PTHR30204">
    <property type="entry name" value="REDOX-CYCLING DRUG-SENSING TRANSCRIPTIONAL ACTIVATOR SOXR"/>
    <property type="match status" value="1"/>
</dbReference>
<dbReference type="PROSITE" id="PS50937">
    <property type="entry name" value="HTH_MERR_2"/>
    <property type="match status" value="1"/>
</dbReference>
<name>A0A6G7Y5T3_9ACTN</name>
<dbReference type="GO" id="GO:0003700">
    <property type="term" value="F:DNA-binding transcription factor activity"/>
    <property type="evidence" value="ECO:0007669"/>
    <property type="project" value="InterPro"/>
</dbReference>
<proteinExistence type="predicted"/>
<dbReference type="Proteomes" id="UP000501058">
    <property type="component" value="Chromosome"/>
</dbReference>
<dbReference type="Gene3D" id="1.10.1660.10">
    <property type="match status" value="1"/>
</dbReference>
<sequence>MTIGEFSARTRISVRMLRHYDEHGVLAPASVDAASGYRRYAPSQVTDAVDLRNLRDVGLGVSAIGALLAARGTPTFERSLLLQRAVLVDEAAAATQRLHLIDSLLDHLKETTMSTIDVTLKSLPATRLATYRSVIPSYQAEGVLWDALMPALQAQGIAPTGTGGCIEHDQEYKESDVEESAFVEVAPGTAVAAPLVGLDVPARDVVVARVQGPYAEAIPQGHGSIAAFMTEHGLRPAWTADDPASHVFNLYLNDPSQAAPADYLTDVCVPVHR</sequence>
<evidence type="ECO:0000259" key="2">
    <source>
        <dbReference type="PROSITE" id="PS50937"/>
    </source>
</evidence>
<dbReference type="KEGG" id="prv:G7070_06495"/>
<organism evidence="3 4">
    <name type="scientific">Propioniciclava coleopterorum</name>
    <dbReference type="NCBI Taxonomy" id="2714937"/>
    <lineage>
        <taxon>Bacteria</taxon>
        <taxon>Bacillati</taxon>
        <taxon>Actinomycetota</taxon>
        <taxon>Actinomycetes</taxon>
        <taxon>Propionibacteriales</taxon>
        <taxon>Propionibacteriaceae</taxon>
        <taxon>Propioniciclava</taxon>
    </lineage>
</organism>
<reference evidence="3 4" key="1">
    <citation type="submission" date="2020-03" db="EMBL/GenBank/DDBJ databases">
        <title>Propioniciclava sp. nov., isolated from Hydrophilus acuminatus.</title>
        <authorList>
            <person name="Hyun D.-W."/>
            <person name="Bae J.-W."/>
        </authorList>
    </citation>
    <scope>NUCLEOTIDE SEQUENCE [LARGE SCALE GENOMIC DNA]</scope>
    <source>
        <strain evidence="3 4">HDW11</strain>
    </source>
</reference>
<dbReference type="RefSeq" id="WP_166232889.1">
    <property type="nucleotide sequence ID" value="NZ_CP049865.1"/>
</dbReference>
<dbReference type="AlphaFoldDB" id="A0A6G7Y5T3"/>